<sequence length="259" mass="29541">GVSTSQLICLKSDNAKYMLTAGKTLKGLSSRMIHSTCWSHILHLVSKEIRGKMKLADKYISSFKSVLVKAPSRREELFDALEAKGYRRKLPPTPVITRWCTWLETGSFHHQHLNAELEWLQETEDNSAMIHTLKKICGKVELKEQLYKIHGVCAGIASATKTLEKRDLPSCDVWLLLQNVLDLTQDVLGRESQKLIAYMEGRHPAISFWNDVQYFDPRKAKQFIEPGSDERLPSTLNSMARMEGSAAEEVWRMPLSLRN</sequence>
<dbReference type="InterPro" id="IPR012337">
    <property type="entry name" value="RNaseH-like_sf"/>
</dbReference>
<accession>A0A1D2M172</accession>
<dbReference type="OrthoDB" id="6623841at2759"/>
<organism evidence="1 2">
    <name type="scientific">Orchesella cincta</name>
    <name type="common">Springtail</name>
    <name type="synonym">Podura cincta</name>
    <dbReference type="NCBI Taxonomy" id="48709"/>
    <lineage>
        <taxon>Eukaryota</taxon>
        <taxon>Metazoa</taxon>
        <taxon>Ecdysozoa</taxon>
        <taxon>Arthropoda</taxon>
        <taxon>Hexapoda</taxon>
        <taxon>Collembola</taxon>
        <taxon>Entomobryomorpha</taxon>
        <taxon>Entomobryoidea</taxon>
        <taxon>Orchesellidae</taxon>
        <taxon>Orchesellinae</taxon>
        <taxon>Orchesella</taxon>
    </lineage>
</organism>
<gene>
    <name evidence="1" type="ORF">Ocin01_19967</name>
</gene>
<dbReference type="AlphaFoldDB" id="A0A1D2M172"/>
<protein>
    <submittedName>
        <fullName evidence="1">Uncharacterized protein</fullName>
    </submittedName>
</protein>
<evidence type="ECO:0000313" key="1">
    <source>
        <dbReference type="EMBL" id="ODM86715.1"/>
    </source>
</evidence>
<dbReference type="EMBL" id="LJIJ01007512">
    <property type="protein sequence ID" value="ODM86715.1"/>
    <property type="molecule type" value="Genomic_DNA"/>
</dbReference>
<comment type="caution">
    <text evidence="1">The sequence shown here is derived from an EMBL/GenBank/DDBJ whole genome shotgun (WGS) entry which is preliminary data.</text>
</comment>
<feature type="non-terminal residue" evidence="1">
    <location>
        <position position="1"/>
    </location>
</feature>
<dbReference type="Proteomes" id="UP000094527">
    <property type="component" value="Unassembled WGS sequence"/>
</dbReference>
<dbReference type="SUPFAM" id="SSF53098">
    <property type="entry name" value="Ribonuclease H-like"/>
    <property type="match status" value="1"/>
</dbReference>
<dbReference type="STRING" id="48709.A0A1D2M172"/>
<proteinExistence type="predicted"/>
<keyword evidence="2" id="KW-1185">Reference proteome</keyword>
<evidence type="ECO:0000313" key="2">
    <source>
        <dbReference type="Proteomes" id="UP000094527"/>
    </source>
</evidence>
<name>A0A1D2M172_ORCCI</name>
<dbReference type="OMA" id="EEVWRMP"/>
<reference evidence="1 2" key="1">
    <citation type="journal article" date="2016" name="Genome Biol. Evol.">
        <title>Gene Family Evolution Reflects Adaptation to Soil Environmental Stressors in the Genome of the Collembolan Orchesella cincta.</title>
        <authorList>
            <person name="Faddeeva-Vakhrusheva A."/>
            <person name="Derks M.F."/>
            <person name="Anvar S.Y."/>
            <person name="Agamennone V."/>
            <person name="Suring W."/>
            <person name="Smit S."/>
            <person name="van Straalen N.M."/>
            <person name="Roelofs D."/>
        </authorList>
    </citation>
    <scope>NUCLEOTIDE SEQUENCE [LARGE SCALE GENOMIC DNA]</scope>
    <source>
        <tissue evidence="1">Mixed pool</tissue>
    </source>
</reference>